<dbReference type="RefSeq" id="WP_060940034.1">
    <property type="nucleotide sequence ID" value="NZ_KQ957189.1"/>
</dbReference>
<dbReference type="eggNOG" id="COG3070">
    <property type="taxonomic scope" value="Bacteria"/>
</dbReference>
<dbReference type="EMBL" id="LRQG01000010">
    <property type="protein sequence ID" value="KXA44331.1"/>
    <property type="molecule type" value="Genomic_DNA"/>
</dbReference>
<sequence length="106" mass="11873">MASSLDVIEFICKQIATAGEVKYRKMFGDYMIYVNDKPAVTVGDDIPYVKMHEAIGELMSAAEQGYPYEGAKLHYILDVSKPDIAVKVVSKLAEVLPYPKSRKKKK</sequence>
<dbReference type="SUPFAM" id="SSF159894">
    <property type="entry name" value="YgaC/TfoX-N like"/>
    <property type="match status" value="1"/>
</dbReference>
<dbReference type="Gene3D" id="3.30.1460.30">
    <property type="entry name" value="YgaC/TfoX-N like chaperone"/>
    <property type="match status" value="1"/>
</dbReference>
<name>A0A133QN95_9BACT</name>
<dbReference type="OrthoDB" id="9803291at2"/>
<dbReference type="Proteomes" id="UP000070533">
    <property type="component" value="Unassembled WGS sequence"/>
</dbReference>
<accession>A0A133QN95</accession>
<dbReference type="AlphaFoldDB" id="A0A133QN95"/>
<evidence type="ECO:0000313" key="1">
    <source>
        <dbReference type="EMBL" id="KXA44331.1"/>
    </source>
</evidence>
<gene>
    <name evidence="1" type="ORF">HMPREF3226_00248</name>
</gene>
<comment type="caution">
    <text evidence="1">The sequence shown here is derived from an EMBL/GenBank/DDBJ whole genome shotgun (WGS) entry which is preliminary data.</text>
</comment>
<protein>
    <submittedName>
        <fullName evidence="1">TfoX protein</fullName>
    </submittedName>
</protein>
<organism evidence="1 2">
    <name type="scientific">Prevotella corporis</name>
    <dbReference type="NCBI Taxonomy" id="28128"/>
    <lineage>
        <taxon>Bacteria</taxon>
        <taxon>Pseudomonadati</taxon>
        <taxon>Bacteroidota</taxon>
        <taxon>Bacteroidia</taxon>
        <taxon>Bacteroidales</taxon>
        <taxon>Prevotellaceae</taxon>
        <taxon>Prevotella</taxon>
    </lineage>
</organism>
<reference evidence="2" key="1">
    <citation type="submission" date="2016-01" db="EMBL/GenBank/DDBJ databases">
        <authorList>
            <person name="Mitreva M."/>
            <person name="Pepin K.H."/>
            <person name="Mihindukulasuriya K.A."/>
            <person name="Fulton R."/>
            <person name="Fronick C."/>
            <person name="O'Laughlin M."/>
            <person name="Miner T."/>
            <person name="Herter B."/>
            <person name="Rosa B.A."/>
            <person name="Cordes M."/>
            <person name="Tomlinson C."/>
            <person name="Wollam A."/>
            <person name="Palsikar V.B."/>
            <person name="Mardis E.R."/>
            <person name="Wilson R.K."/>
        </authorList>
    </citation>
    <scope>NUCLEOTIDE SEQUENCE [LARGE SCALE GENOMIC DNA]</scope>
    <source>
        <strain evidence="2">MJR7716</strain>
    </source>
</reference>
<dbReference type="PATRIC" id="fig|28128.5.peg.248"/>
<evidence type="ECO:0000313" key="2">
    <source>
        <dbReference type="Proteomes" id="UP000070533"/>
    </source>
</evidence>
<proteinExistence type="predicted"/>
<dbReference type="STRING" id="28128.HMPREF3226_00248"/>
<keyword evidence="2" id="KW-1185">Reference proteome</keyword>